<organism evidence="1 2">
    <name type="scientific">Ceutorhynchus assimilis</name>
    <name type="common">cabbage seed weevil</name>
    <dbReference type="NCBI Taxonomy" id="467358"/>
    <lineage>
        <taxon>Eukaryota</taxon>
        <taxon>Metazoa</taxon>
        <taxon>Ecdysozoa</taxon>
        <taxon>Arthropoda</taxon>
        <taxon>Hexapoda</taxon>
        <taxon>Insecta</taxon>
        <taxon>Pterygota</taxon>
        <taxon>Neoptera</taxon>
        <taxon>Endopterygota</taxon>
        <taxon>Coleoptera</taxon>
        <taxon>Polyphaga</taxon>
        <taxon>Cucujiformia</taxon>
        <taxon>Curculionidae</taxon>
        <taxon>Ceutorhynchinae</taxon>
        <taxon>Ceutorhynchus</taxon>
    </lineage>
</organism>
<dbReference type="Gene3D" id="3.40.50.1820">
    <property type="entry name" value="alpha/beta hydrolase"/>
    <property type="match status" value="1"/>
</dbReference>
<proteinExistence type="predicted"/>
<dbReference type="AlphaFoldDB" id="A0A9N9N2F7"/>
<evidence type="ECO:0000313" key="2">
    <source>
        <dbReference type="Proteomes" id="UP001152799"/>
    </source>
</evidence>
<protein>
    <recommendedName>
        <fullName evidence="3">Triacylglycerol lipase</fullName>
    </recommendedName>
</protein>
<dbReference type="OrthoDB" id="9974421at2759"/>
<evidence type="ECO:0000313" key="1">
    <source>
        <dbReference type="EMBL" id="CAG9772852.1"/>
    </source>
</evidence>
<keyword evidence="2" id="KW-1185">Reference proteome</keyword>
<evidence type="ECO:0008006" key="3">
    <source>
        <dbReference type="Google" id="ProtNLM"/>
    </source>
</evidence>
<dbReference type="Proteomes" id="UP001152799">
    <property type="component" value="Chromosome 8"/>
</dbReference>
<dbReference type="EMBL" id="OU892284">
    <property type="protein sequence ID" value="CAG9772852.1"/>
    <property type="molecule type" value="Genomic_DNA"/>
</dbReference>
<gene>
    <name evidence="1" type="ORF">CEUTPL_LOCUS13254</name>
</gene>
<dbReference type="PANTHER" id="PTHR11005">
    <property type="entry name" value="LYSOSOMAL ACID LIPASE-RELATED"/>
    <property type="match status" value="1"/>
</dbReference>
<sequence length="252" mass="28301">MANRGSTYSMGHEYLSSDSVEYWDFSFHEIGIYDISANMDMITKLTGHVKMHIITHSQGSTSLLALLCVLPEYQDKIISGNLLAPIVFLEHATLILIPLLKQFVSEIWFLGKALQLNRGVFTYNPLYTEIGVLLCHETSPIIELCINAFGICGNNPTQLNASMITRILSNSPAGGSFKSLIHYLQLAKANCFQHFDYGLRNLHIYGQFHPPAYNLSSIKTHLLIWFGRNDCLAGAKVSLFILNLLLLFDFLL</sequence>
<name>A0A9N9N2F7_9CUCU</name>
<reference evidence="1" key="1">
    <citation type="submission" date="2022-01" db="EMBL/GenBank/DDBJ databases">
        <authorList>
            <person name="King R."/>
        </authorList>
    </citation>
    <scope>NUCLEOTIDE SEQUENCE</scope>
</reference>
<dbReference type="InterPro" id="IPR029058">
    <property type="entry name" value="AB_hydrolase_fold"/>
</dbReference>
<accession>A0A9N9N2F7</accession>
<dbReference type="SUPFAM" id="SSF53474">
    <property type="entry name" value="alpha/beta-Hydrolases"/>
    <property type="match status" value="1"/>
</dbReference>